<comment type="caution">
    <text evidence="2">The sequence shown here is derived from an EMBL/GenBank/DDBJ whole genome shotgun (WGS) entry which is preliminary data.</text>
</comment>
<proteinExistence type="predicted"/>
<evidence type="ECO:0000256" key="1">
    <source>
        <dbReference type="SAM" id="MobiDB-lite"/>
    </source>
</evidence>
<name>V9EK91_PHYNI</name>
<sequence length="311" mass="33498">MVEEATEVILASWIIVGVVEDTMITNMVEIAGVLAVRHSRSDTTITEVGVGDTTKVAMTTIRVENTERLPDSGVTMAIIGMFVVVVEDEMVACTVEGVEVNVVIRALVEIANSVAVMAVLVTSDPVKGDVVVKMIGVLGIMMVEVAEETMNNRYGGGNNRRGDDGPDAALEVSSKDPEMPQVVEFCSRPVAPARSGSTTPLMINYFKLTIDKGPLQIFKYHVTVDLSHDDESKYGPAASKQEGDAVSDVDAAKDSIRSSSERPPRPLQRGLVSRVVNAVQRQFDDDYDGVRVVNDGMAALYSPTQIHGARM</sequence>
<dbReference type="Proteomes" id="UP000018721">
    <property type="component" value="Unassembled WGS sequence"/>
</dbReference>
<dbReference type="HOGENOM" id="CLU_895659_0_0_1"/>
<accession>V9EK91</accession>
<dbReference type="AlphaFoldDB" id="V9EK91"/>
<feature type="region of interest" description="Disordered" evidence="1">
    <location>
        <begin position="154"/>
        <end position="174"/>
    </location>
</feature>
<evidence type="ECO:0000313" key="3">
    <source>
        <dbReference type="Proteomes" id="UP000018721"/>
    </source>
</evidence>
<feature type="compositionally biased region" description="Basic and acidic residues" evidence="1">
    <location>
        <begin position="250"/>
        <end position="264"/>
    </location>
</feature>
<gene>
    <name evidence="2" type="ORF">F443_14748</name>
</gene>
<evidence type="ECO:0000313" key="2">
    <source>
        <dbReference type="EMBL" id="ETI39665.1"/>
    </source>
</evidence>
<feature type="region of interest" description="Disordered" evidence="1">
    <location>
        <begin position="233"/>
        <end position="269"/>
    </location>
</feature>
<protein>
    <submittedName>
        <fullName evidence="2">Uncharacterized protein</fullName>
    </submittedName>
</protein>
<organism evidence="2 3">
    <name type="scientific">Phytophthora nicotianae P1569</name>
    <dbReference type="NCBI Taxonomy" id="1317065"/>
    <lineage>
        <taxon>Eukaryota</taxon>
        <taxon>Sar</taxon>
        <taxon>Stramenopiles</taxon>
        <taxon>Oomycota</taxon>
        <taxon>Peronosporomycetes</taxon>
        <taxon>Peronosporales</taxon>
        <taxon>Peronosporaceae</taxon>
        <taxon>Phytophthora</taxon>
    </lineage>
</organism>
<keyword evidence="3" id="KW-1185">Reference proteome</keyword>
<dbReference type="EMBL" id="ANIZ01002540">
    <property type="protein sequence ID" value="ETI39665.1"/>
    <property type="molecule type" value="Genomic_DNA"/>
</dbReference>
<reference evidence="2 3" key="1">
    <citation type="submission" date="2013-11" db="EMBL/GenBank/DDBJ databases">
        <title>The Genome Sequence of Phytophthora parasitica P1569.</title>
        <authorList>
            <consortium name="The Broad Institute Genomics Platform"/>
            <person name="Russ C."/>
            <person name="Tyler B."/>
            <person name="Panabieres F."/>
            <person name="Shan W."/>
            <person name="Tripathy S."/>
            <person name="Grunwald N."/>
            <person name="Machado M."/>
            <person name="Johnson C.S."/>
            <person name="Arredondo F."/>
            <person name="Hong C."/>
            <person name="Coffey M."/>
            <person name="Young S.K."/>
            <person name="Zeng Q."/>
            <person name="Gargeya S."/>
            <person name="Fitzgerald M."/>
            <person name="Abouelleil A."/>
            <person name="Alvarado L."/>
            <person name="Chapman S.B."/>
            <person name="Gainer-Dewar J."/>
            <person name="Goldberg J."/>
            <person name="Griggs A."/>
            <person name="Gujja S."/>
            <person name="Hansen M."/>
            <person name="Howarth C."/>
            <person name="Imamovic A."/>
            <person name="Ireland A."/>
            <person name="Larimer J."/>
            <person name="McCowan C."/>
            <person name="Murphy C."/>
            <person name="Pearson M."/>
            <person name="Poon T.W."/>
            <person name="Priest M."/>
            <person name="Roberts A."/>
            <person name="Saif S."/>
            <person name="Shea T."/>
            <person name="Sykes S."/>
            <person name="Wortman J."/>
            <person name="Nusbaum C."/>
            <person name="Birren B."/>
        </authorList>
    </citation>
    <scope>NUCLEOTIDE SEQUENCE [LARGE SCALE GENOMIC DNA]</scope>
    <source>
        <strain evidence="2 3">P1569</strain>
    </source>
</reference>